<sequence>MMNSTNMHKHDRLAAFLRAFDLKVRVLSCPTDHANLYVAAREVGEGASHIRFNVAGGPPPEGEFAVIVSAGVDFSGELNPLVGTLPDRMDFLLADTPALQGVADLFIGEAQSPRCGTVSVQDRLCEVIIVLVIRRAIAAGAVKAGMLAGLAHPALHRSLVAMHDEPACKWSVERLAQTAGMSRSHFIERFGTVVGETPGAYLTAWRLTLGRKALMSGRSVKQVAYQVGFGSVEAFSRAFSAKYGVPPSSVKKGMGLQ</sequence>
<keyword evidence="1" id="KW-0805">Transcription regulation</keyword>
<dbReference type="PANTHER" id="PTHR46796:SF7">
    <property type="entry name" value="ARAC FAMILY TRANSCRIPTIONAL REGULATOR"/>
    <property type="match status" value="1"/>
</dbReference>
<dbReference type="Pfam" id="PF12833">
    <property type="entry name" value="HTH_18"/>
    <property type="match status" value="1"/>
</dbReference>
<accession>A8GL35</accession>
<dbReference type="HOGENOM" id="CLU_000445_81_0_6"/>
<dbReference type="InterPro" id="IPR018062">
    <property type="entry name" value="HTH_AraC-typ_CS"/>
</dbReference>
<dbReference type="PROSITE" id="PS01124">
    <property type="entry name" value="HTH_ARAC_FAMILY_2"/>
    <property type="match status" value="1"/>
</dbReference>
<dbReference type="PRINTS" id="PR00032">
    <property type="entry name" value="HTHARAC"/>
</dbReference>
<dbReference type="InterPro" id="IPR018060">
    <property type="entry name" value="HTH_AraC"/>
</dbReference>
<keyword evidence="2" id="KW-0238">DNA-binding</keyword>
<evidence type="ECO:0000256" key="3">
    <source>
        <dbReference type="ARBA" id="ARBA00023163"/>
    </source>
</evidence>
<dbReference type="SUPFAM" id="SSF46689">
    <property type="entry name" value="Homeodomain-like"/>
    <property type="match status" value="2"/>
</dbReference>
<dbReference type="eggNOG" id="COG2207">
    <property type="taxonomic scope" value="Bacteria"/>
</dbReference>
<evidence type="ECO:0000256" key="1">
    <source>
        <dbReference type="ARBA" id="ARBA00023015"/>
    </source>
</evidence>
<dbReference type="InterPro" id="IPR009057">
    <property type="entry name" value="Homeodomain-like_sf"/>
</dbReference>
<dbReference type="AlphaFoldDB" id="A8GL35"/>
<dbReference type="InterPro" id="IPR020449">
    <property type="entry name" value="Tscrpt_reg_AraC-type_HTH"/>
</dbReference>
<dbReference type="GO" id="GO:0043565">
    <property type="term" value="F:sequence-specific DNA binding"/>
    <property type="evidence" value="ECO:0007669"/>
    <property type="project" value="InterPro"/>
</dbReference>
<dbReference type="SMART" id="SM00342">
    <property type="entry name" value="HTH_ARAC"/>
    <property type="match status" value="1"/>
</dbReference>
<feature type="domain" description="HTH araC/xylS-type" evidence="4">
    <location>
        <begin position="156"/>
        <end position="253"/>
    </location>
</feature>
<dbReference type="Gene3D" id="1.10.10.60">
    <property type="entry name" value="Homeodomain-like"/>
    <property type="match status" value="2"/>
</dbReference>
<dbReference type="EMBL" id="CP000826">
    <property type="protein sequence ID" value="ABV43825.1"/>
    <property type="molecule type" value="Genomic_DNA"/>
</dbReference>
<keyword evidence="3" id="KW-0804">Transcription</keyword>
<dbReference type="Pfam" id="PF12852">
    <property type="entry name" value="Cupin_6"/>
    <property type="match status" value="1"/>
</dbReference>
<organism evidence="5">
    <name type="scientific">Serratia proteamaculans (strain 568)</name>
    <dbReference type="NCBI Taxonomy" id="399741"/>
    <lineage>
        <taxon>Bacteria</taxon>
        <taxon>Pseudomonadati</taxon>
        <taxon>Pseudomonadota</taxon>
        <taxon>Gammaproteobacteria</taxon>
        <taxon>Enterobacterales</taxon>
        <taxon>Yersiniaceae</taxon>
        <taxon>Serratia</taxon>
    </lineage>
</organism>
<evidence type="ECO:0000259" key="4">
    <source>
        <dbReference type="PROSITE" id="PS01124"/>
    </source>
</evidence>
<evidence type="ECO:0000313" key="5">
    <source>
        <dbReference type="EMBL" id="ABV43825.1"/>
    </source>
</evidence>
<dbReference type="InterPro" id="IPR050204">
    <property type="entry name" value="AraC_XylS_family_regulators"/>
</dbReference>
<dbReference type="PROSITE" id="PS00041">
    <property type="entry name" value="HTH_ARAC_FAMILY_1"/>
    <property type="match status" value="1"/>
</dbReference>
<dbReference type="InterPro" id="IPR032783">
    <property type="entry name" value="AraC_lig"/>
</dbReference>
<dbReference type="PANTHER" id="PTHR46796">
    <property type="entry name" value="HTH-TYPE TRANSCRIPTIONAL ACTIVATOR RHAS-RELATED"/>
    <property type="match status" value="1"/>
</dbReference>
<reference evidence="5" key="1">
    <citation type="submission" date="2007-09" db="EMBL/GenBank/DDBJ databases">
        <title>Complete sequence of chromosome of Serratia proteamaculans 568.</title>
        <authorList>
            <consortium name="US DOE Joint Genome Institute"/>
            <person name="Copeland A."/>
            <person name="Lucas S."/>
            <person name="Lapidus A."/>
            <person name="Barry K."/>
            <person name="Glavina del Rio T."/>
            <person name="Dalin E."/>
            <person name="Tice H."/>
            <person name="Pitluck S."/>
            <person name="Chain P."/>
            <person name="Malfatti S."/>
            <person name="Shin M."/>
            <person name="Vergez L."/>
            <person name="Schmutz J."/>
            <person name="Larimer F."/>
            <person name="Land M."/>
            <person name="Hauser L."/>
            <person name="Kyrpides N."/>
            <person name="Kim E."/>
            <person name="Taghavi S."/>
            <person name="Newman L."/>
            <person name="Vangronsveld J."/>
            <person name="van der Lelie D."/>
            <person name="Richardson P."/>
        </authorList>
    </citation>
    <scope>NUCLEOTIDE SEQUENCE [LARGE SCALE GENOMIC DNA]</scope>
    <source>
        <strain evidence="5">568</strain>
    </source>
</reference>
<gene>
    <name evidence="5" type="ordered locus">Spro_4732</name>
</gene>
<dbReference type="GO" id="GO:0003700">
    <property type="term" value="F:DNA-binding transcription factor activity"/>
    <property type="evidence" value="ECO:0007669"/>
    <property type="project" value="InterPro"/>
</dbReference>
<protein>
    <submittedName>
        <fullName evidence="5">Transcriptional regulator, AraC family</fullName>
    </submittedName>
</protein>
<proteinExistence type="predicted"/>
<evidence type="ECO:0000256" key="2">
    <source>
        <dbReference type="ARBA" id="ARBA00023125"/>
    </source>
</evidence>
<dbReference type="KEGG" id="spe:Spro_4732"/>
<name>A8GL35_SERP5</name>
<dbReference type="STRING" id="399741.Spro_4732"/>